<keyword evidence="4" id="KW-1185">Reference proteome</keyword>
<feature type="domain" description="Glycosyltransferase 2-like" evidence="2">
    <location>
        <begin position="429"/>
        <end position="604"/>
    </location>
</feature>
<accession>A0A2Z3HVF0</accession>
<evidence type="ECO:0000256" key="1">
    <source>
        <dbReference type="SAM" id="MobiDB-lite"/>
    </source>
</evidence>
<dbReference type="GO" id="GO:0044010">
    <property type="term" value="P:single-species biofilm formation"/>
    <property type="evidence" value="ECO:0007669"/>
    <property type="project" value="TreeGrafter"/>
</dbReference>
<dbReference type="Gene3D" id="3.90.550.10">
    <property type="entry name" value="Spore Coat Polysaccharide Biosynthesis Protein SpsA, Chain A"/>
    <property type="match status" value="2"/>
</dbReference>
<name>A0A2Z3HVF0_9CAUL</name>
<feature type="compositionally biased region" description="Basic residues" evidence="1">
    <location>
        <begin position="24"/>
        <end position="35"/>
    </location>
</feature>
<dbReference type="EMBL" id="CP029479">
    <property type="protein sequence ID" value="AWM78186.1"/>
    <property type="molecule type" value="Genomic_DNA"/>
</dbReference>
<sequence length="729" mass="78150">MPSATRASSPVRTAERARAASPGRRPRRLRARVRKGLSVTPVSAARPRTLRRRREGVAGGREAAVERDMASAPPPRPNAGPAAALRRLAARGLGFVRSVPALHRPVHALAERIARHPAGARLIRSVLEPHALDPAAYARWIARCDTLTVADLAAARDLARRLEARGPLISVVIPVFDPDPAHLEAAIASVKAQVWPKWELCLADDASPGGAAWARLEAAASADPRIRIVRREANGHISAATNSALAQAGGEFVAFMDQDDLIPPHALLEVAAELVRHPETDLIYTDEDKLDGRGRRVEPHFKTGWDPELMLSQNMASHLTVIRRSRVTEAGGLREGLEGAQDWDLVLRVARAAGPGRIRHVPAVLYHWRKAGRSSFSETAMARCRAAAERAVNDHLSSTGQAARAKATASGPAWLEITRDLPDPAPKVSVIVPTRDRADLLEACARGVLERTDWPDLELLVVDNDSVEPATTALFARLAADPRVRILPAPGPFNYSAINNAAVEAARGDLLVFLNNDVEVRDAGWLKALAAQALRPEVGAAGALLRFPDGRVQHAGVALGIGAAGVAGALGVGAGPQDPGPSNRLRTARGVSAATAACLAVRREVFAAAGGFDAEHLPVAFNDIDLCLKIGALGLQVIWTPQADLIHRESASRGSDLEARHAERFAREAAWMRTRWGEKLDADPFYGLNMDLAGGDWRPADPPRRLRPWALPPQAWEAMVGAPTDGETP</sequence>
<proteinExistence type="predicted"/>
<dbReference type="SUPFAM" id="SSF53448">
    <property type="entry name" value="Nucleotide-diphospho-sugar transferases"/>
    <property type="match status" value="2"/>
</dbReference>
<dbReference type="KEGG" id="phb:HYN04_10710"/>
<dbReference type="InterPro" id="IPR001173">
    <property type="entry name" value="Glyco_trans_2-like"/>
</dbReference>
<reference evidence="4" key="1">
    <citation type="submission" date="2018-05" db="EMBL/GenBank/DDBJ databases">
        <title>Genome sequencing of Phenylobacterium sp. HYN0004.</title>
        <authorList>
            <person name="Yi H."/>
            <person name="Baek C."/>
        </authorList>
    </citation>
    <scope>NUCLEOTIDE SEQUENCE [LARGE SCALE GENOMIC DNA]</scope>
    <source>
        <strain evidence="4">HYN0004</strain>
    </source>
</reference>
<evidence type="ECO:0000259" key="2">
    <source>
        <dbReference type="Pfam" id="PF00535"/>
    </source>
</evidence>
<gene>
    <name evidence="3" type="ORF">HYN04_10710</name>
</gene>
<dbReference type="AlphaFoldDB" id="A0A2Z3HVF0"/>
<dbReference type="InterPro" id="IPR050834">
    <property type="entry name" value="Glycosyltransf_2"/>
</dbReference>
<dbReference type="Proteomes" id="UP000247763">
    <property type="component" value="Chromosome"/>
</dbReference>
<dbReference type="CDD" id="cd04186">
    <property type="entry name" value="GT_2_like_c"/>
    <property type="match status" value="1"/>
</dbReference>
<dbReference type="GO" id="GO:0016740">
    <property type="term" value="F:transferase activity"/>
    <property type="evidence" value="ECO:0007669"/>
    <property type="project" value="UniProtKB-KW"/>
</dbReference>
<dbReference type="PANTHER" id="PTHR43685:SF2">
    <property type="entry name" value="GLYCOSYLTRANSFERASE 2-LIKE DOMAIN-CONTAINING PROTEIN"/>
    <property type="match status" value="1"/>
</dbReference>
<keyword evidence="3" id="KW-0808">Transferase</keyword>
<protein>
    <submittedName>
        <fullName evidence="3">Glycosyltransferase family 2 protein</fullName>
    </submittedName>
</protein>
<feature type="domain" description="Glycosyltransferase 2-like" evidence="2">
    <location>
        <begin position="170"/>
        <end position="284"/>
    </location>
</feature>
<organism evidence="3 4">
    <name type="scientific">Phenylobacterium parvum</name>
    <dbReference type="NCBI Taxonomy" id="2201350"/>
    <lineage>
        <taxon>Bacteria</taxon>
        <taxon>Pseudomonadati</taxon>
        <taxon>Pseudomonadota</taxon>
        <taxon>Alphaproteobacteria</taxon>
        <taxon>Caulobacterales</taxon>
        <taxon>Caulobacteraceae</taxon>
        <taxon>Phenylobacterium</taxon>
    </lineage>
</organism>
<dbReference type="Pfam" id="PF00535">
    <property type="entry name" value="Glycos_transf_2"/>
    <property type="match status" value="2"/>
</dbReference>
<dbReference type="OrthoDB" id="5291101at2"/>
<dbReference type="PANTHER" id="PTHR43685">
    <property type="entry name" value="GLYCOSYLTRANSFERASE"/>
    <property type="match status" value="1"/>
</dbReference>
<evidence type="ECO:0000313" key="3">
    <source>
        <dbReference type="EMBL" id="AWM78186.1"/>
    </source>
</evidence>
<evidence type="ECO:0000313" key="4">
    <source>
        <dbReference type="Proteomes" id="UP000247763"/>
    </source>
</evidence>
<dbReference type="InterPro" id="IPR029044">
    <property type="entry name" value="Nucleotide-diphossugar_trans"/>
</dbReference>
<feature type="compositionally biased region" description="Polar residues" evidence="1">
    <location>
        <begin position="1"/>
        <end position="11"/>
    </location>
</feature>
<feature type="region of interest" description="Disordered" evidence="1">
    <location>
        <begin position="1"/>
        <end position="80"/>
    </location>
</feature>
<dbReference type="CDD" id="cd04184">
    <property type="entry name" value="GT2_RfbC_Mx_like"/>
    <property type="match status" value="1"/>
</dbReference>